<dbReference type="KEGG" id="tpx:Turpa_4048"/>
<dbReference type="HOGENOM" id="CLU_030790_0_0_12"/>
<evidence type="ECO:0000256" key="3">
    <source>
        <dbReference type="ARBA" id="ARBA00022694"/>
    </source>
</evidence>
<keyword evidence="11" id="KW-1185">Reference proteome</keyword>
<dbReference type="PANTHER" id="PTHR30002">
    <property type="entry name" value="EPOXYQUEUOSINE REDUCTASE"/>
    <property type="match status" value="1"/>
</dbReference>
<dbReference type="InterPro" id="IPR004453">
    <property type="entry name" value="QueG"/>
</dbReference>
<proteinExistence type="predicted"/>
<keyword evidence="8" id="KW-0411">Iron-sulfur</keyword>
<dbReference type="PATRIC" id="fig|869212.3.peg.4082"/>
<evidence type="ECO:0000256" key="7">
    <source>
        <dbReference type="ARBA" id="ARBA00023004"/>
    </source>
</evidence>
<dbReference type="SUPFAM" id="SSF54862">
    <property type="entry name" value="4Fe-4S ferredoxins"/>
    <property type="match status" value="1"/>
</dbReference>
<dbReference type="PANTHER" id="PTHR30002:SF4">
    <property type="entry name" value="EPOXYQUEUOSINE REDUCTASE"/>
    <property type="match status" value="1"/>
</dbReference>
<evidence type="ECO:0000256" key="6">
    <source>
        <dbReference type="ARBA" id="ARBA00023002"/>
    </source>
</evidence>
<evidence type="ECO:0000256" key="1">
    <source>
        <dbReference type="ARBA" id="ARBA00022485"/>
    </source>
</evidence>
<dbReference type="InterPro" id="IPR013542">
    <property type="entry name" value="QueG_DUF1730"/>
</dbReference>
<keyword evidence="3" id="KW-0819">tRNA processing</keyword>
<reference evidence="10 11" key="1">
    <citation type="submission" date="2012-06" db="EMBL/GenBank/DDBJ databases">
        <title>The complete chromosome of genome of Turneriella parva DSM 21527.</title>
        <authorList>
            <consortium name="US DOE Joint Genome Institute (JGI-PGF)"/>
            <person name="Lucas S."/>
            <person name="Han J."/>
            <person name="Lapidus A."/>
            <person name="Bruce D."/>
            <person name="Goodwin L."/>
            <person name="Pitluck S."/>
            <person name="Peters L."/>
            <person name="Kyrpides N."/>
            <person name="Mavromatis K."/>
            <person name="Ivanova N."/>
            <person name="Mikhailova N."/>
            <person name="Chertkov O."/>
            <person name="Detter J.C."/>
            <person name="Tapia R."/>
            <person name="Han C."/>
            <person name="Land M."/>
            <person name="Hauser L."/>
            <person name="Markowitz V."/>
            <person name="Cheng J.-F."/>
            <person name="Hugenholtz P."/>
            <person name="Woyke T."/>
            <person name="Wu D."/>
            <person name="Gronow S."/>
            <person name="Wellnitz S."/>
            <person name="Brambilla E."/>
            <person name="Klenk H.-P."/>
            <person name="Eisen J.A."/>
        </authorList>
    </citation>
    <scope>NUCLEOTIDE SEQUENCE [LARGE SCALE GENOMIC DNA]</scope>
    <source>
        <strain evidence="11">ATCC BAA-1111 / DSM 21527 / NCTC 11395 / H</strain>
    </source>
</reference>
<keyword evidence="1" id="KW-0004">4Fe-4S</keyword>
<dbReference type="Pfam" id="PF08331">
    <property type="entry name" value="QueG_DUF1730"/>
    <property type="match status" value="1"/>
</dbReference>
<dbReference type="PROSITE" id="PS51379">
    <property type="entry name" value="4FE4S_FER_2"/>
    <property type="match status" value="1"/>
</dbReference>
<dbReference type="STRING" id="869212.Turpa_4048"/>
<name>I4BBM5_TURPD</name>
<evidence type="ECO:0000256" key="5">
    <source>
        <dbReference type="ARBA" id="ARBA00022785"/>
    </source>
</evidence>
<dbReference type="GO" id="GO:0051539">
    <property type="term" value="F:4 iron, 4 sulfur cluster binding"/>
    <property type="evidence" value="ECO:0007669"/>
    <property type="project" value="UniProtKB-KW"/>
</dbReference>
<keyword evidence="7" id="KW-0408">Iron</keyword>
<dbReference type="RefSeq" id="WP_014805158.1">
    <property type="nucleotide sequence ID" value="NC_018020.1"/>
</dbReference>
<evidence type="ECO:0000313" key="11">
    <source>
        <dbReference type="Proteomes" id="UP000006048"/>
    </source>
</evidence>
<evidence type="ECO:0000256" key="2">
    <source>
        <dbReference type="ARBA" id="ARBA00022490"/>
    </source>
</evidence>
<gene>
    <name evidence="10" type="ordered locus">Turpa_4048</name>
</gene>
<dbReference type="EMBL" id="CP002959">
    <property type="protein sequence ID" value="AFM14682.1"/>
    <property type="molecule type" value="Genomic_DNA"/>
</dbReference>
<dbReference type="InterPro" id="IPR017900">
    <property type="entry name" value="4Fe4S_Fe_S_CS"/>
</dbReference>
<sequence>MAAHRVLLAVIGRTRLDAIARVAAGVGFSAVAAVPVTEPSAEFRNWWLAFLARGGHSDLAYLEGPQRFDLRAVLPEAQSLLLFRYPYRFREVDEKLRLAPYKVARYAWQKDYHVILKAKLAEVMQACSLAGRAVTDSAPLAERYWARLAGLGKIGRNGMLIAAGSGSYFLIAAVLTNEVLAAEVVESLAQTKGPNDIADICGECNLCVEACPTAALTGDGLMKTDRCISYQTIEKRENEVDVSLNQKRHHWVFGCDVCQQVCPHNKTALAFAEPRFNDEHAAAAAIAAGELPATRSSLKLSSFYRRGLAKLAGNLRAVMSFSDSAPGPHDGE</sequence>
<dbReference type="GO" id="GO:0008616">
    <property type="term" value="P:tRNA queuosine(34) biosynthetic process"/>
    <property type="evidence" value="ECO:0007669"/>
    <property type="project" value="UniProtKB-KW"/>
</dbReference>
<keyword evidence="4" id="KW-0479">Metal-binding</keyword>
<dbReference type="AlphaFoldDB" id="I4BBM5"/>
<accession>I4BBM5</accession>
<feature type="domain" description="4Fe-4S ferredoxin-type" evidence="9">
    <location>
        <begin position="192"/>
        <end position="221"/>
    </location>
</feature>
<dbReference type="Proteomes" id="UP000006048">
    <property type="component" value="Chromosome"/>
</dbReference>
<dbReference type="GO" id="GO:0052693">
    <property type="term" value="F:epoxyqueuosine reductase activity"/>
    <property type="evidence" value="ECO:0007669"/>
    <property type="project" value="TreeGrafter"/>
</dbReference>
<evidence type="ECO:0000259" key="9">
    <source>
        <dbReference type="PROSITE" id="PS51379"/>
    </source>
</evidence>
<protein>
    <recommendedName>
        <fullName evidence="9">4Fe-4S ferredoxin-type domain-containing protein</fullName>
    </recommendedName>
</protein>
<dbReference type="Pfam" id="PF13484">
    <property type="entry name" value="Fer4_16"/>
    <property type="match status" value="1"/>
</dbReference>
<evidence type="ECO:0000256" key="8">
    <source>
        <dbReference type="ARBA" id="ARBA00023014"/>
    </source>
</evidence>
<keyword evidence="6" id="KW-0560">Oxidoreductase</keyword>
<evidence type="ECO:0000256" key="4">
    <source>
        <dbReference type="ARBA" id="ARBA00022723"/>
    </source>
</evidence>
<evidence type="ECO:0000313" key="10">
    <source>
        <dbReference type="EMBL" id="AFM14682.1"/>
    </source>
</evidence>
<keyword evidence="2" id="KW-0963">Cytoplasm</keyword>
<dbReference type="Gene3D" id="3.30.70.20">
    <property type="match status" value="1"/>
</dbReference>
<dbReference type="InterPro" id="IPR017896">
    <property type="entry name" value="4Fe4S_Fe-S-bd"/>
</dbReference>
<keyword evidence="5" id="KW-0671">Queuosine biosynthesis</keyword>
<organism evidence="10 11">
    <name type="scientific">Turneriella parva (strain ATCC BAA-1111 / DSM 21527 / NCTC 11395 / H)</name>
    <name type="common">Leptospira parva</name>
    <dbReference type="NCBI Taxonomy" id="869212"/>
    <lineage>
        <taxon>Bacteria</taxon>
        <taxon>Pseudomonadati</taxon>
        <taxon>Spirochaetota</taxon>
        <taxon>Spirochaetia</taxon>
        <taxon>Leptospirales</taxon>
        <taxon>Leptospiraceae</taxon>
        <taxon>Turneriella</taxon>
    </lineage>
</organism>
<dbReference type="PROSITE" id="PS00198">
    <property type="entry name" value="4FE4S_FER_1"/>
    <property type="match status" value="1"/>
</dbReference>
<dbReference type="GO" id="GO:0046872">
    <property type="term" value="F:metal ion binding"/>
    <property type="evidence" value="ECO:0007669"/>
    <property type="project" value="UniProtKB-KW"/>
</dbReference>
<dbReference type="OrthoDB" id="9784571at2"/>